<dbReference type="Proteomes" id="UP001558353">
    <property type="component" value="Unassembled WGS sequence"/>
</dbReference>
<evidence type="ECO:0000256" key="1">
    <source>
        <dbReference type="SAM" id="MobiDB-lite"/>
    </source>
</evidence>
<evidence type="ECO:0000313" key="2">
    <source>
        <dbReference type="EMBL" id="MEX3528648.1"/>
    </source>
</evidence>
<name>A0ABV3UTX8_9CORY</name>
<protein>
    <submittedName>
        <fullName evidence="2">Uncharacterized protein</fullName>
    </submittedName>
</protein>
<dbReference type="RefSeq" id="WP_368522389.1">
    <property type="nucleotide sequence ID" value="NZ_JAYWMA010000005.1"/>
</dbReference>
<feature type="region of interest" description="Disordered" evidence="1">
    <location>
        <begin position="1"/>
        <end position="26"/>
    </location>
</feature>
<organism evidence="2 3">
    <name type="scientific">Corynebacterium xerosis</name>
    <dbReference type="NCBI Taxonomy" id="1725"/>
    <lineage>
        <taxon>Bacteria</taxon>
        <taxon>Bacillati</taxon>
        <taxon>Actinomycetota</taxon>
        <taxon>Actinomycetes</taxon>
        <taxon>Mycobacteriales</taxon>
        <taxon>Corynebacteriaceae</taxon>
        <taxon>Corynebacterium</taxon>
    </lineage>
</organism>
<comment type="caution">
    <text evidence="2">The sequence shown here is derived from an EMBL/GenBank/DDBJ whole genome shotgun (WGS) entry which is preliminary data.</text>
</comment>
<proteinExistence type="predicted"/>
<sequence length="113" mass="11943">MEAGAGMGKAKSKAGKGKDKVKAKAKKAKAAKASATTALRLPACSKAEAKAAKKLLDKDPFKLATMTPKKKCCKSGTRCLRCPVVLHKLNREIKNGEVDRAALLLVAAKARVR</sequence>
<dbReference type="EMBL" id="JAYWMA010000005">
    <property type="protein sequence ID" value="MEX3528648.1"/>
    <property type="molecule type" value="Genomic_DNA"/>
</dbReference>
<accession>A0ABV3UTX8</accession>
<gene>
    <name evidence="2" type="ORF">VVR64_06160</name>
</gene>
<keyword evidence="3" id="KW-1185">Reference proteome</keyword>
<evidence type="ECO:0000313" key="3">
    <source>
        <dbReference type="Proteomes" id="UP001558353"/>
    </source>
</evidence>
<reference evidence="2 3" key="1">
    <citation type="journal article" date="2024" name="Fungal Genet. Biol.">
        <title>The porcine skin microbiome exhibits broad fungal antagonism.</title>
        <authorList>
            <person name="De La Cruz K.F."/>
            <person name="Townsend E.C."/>
            <person name="Alex Cheong J.Z."/>
            <person name="Salamzade R."/>
            <person name="Liu A."/>
            <person name="Sandstrom S."/>
            <person name="Davila E."/>
            <person name="Huang L."/>
            <person name="Xu K.H."/>
            <person name="Wu S.Y."/>
            <person name="Meudt J.J."/>
            <person name="Shanmuganayagam D."/>
            <person name="Gibson A.L.F."/>
            <person name="Kalan L.R."/>
        </authorList>
    </citation>
    <scope>NUCLEOTIDE SEQUENCE [LARGE SCALE GENOMIC DNA]</scope>
    <source>
        <strain evidence="2 3">LK2569</strain>
    </source>
</reference>